<keyword evidence="4" id="KW-1185">Reference proteome</keyword>
<evidence type="ECO:0000259" key="2">
    <source>
        <dbReference type="Pfam" id="PF13478"/>
    </source>
</evidence>
<organism evidence="3 4">
    <name type="scientific">Evansella vedderi</name>
    <dbReference type="NCBI Taxonomy" id="38282"/>
    <lineage>
        <taxon>Bacteria</taxon>
        <taxon>Bacillati</taxon>
        <taxon>Bacillota</taxon>
        <taxon>Bacilli</taxon>
        <taxon>Bacillales</taxon>
        <taxon>Bacillaceae</taxon>
        <taxon>Evansella</taxon>
    </lineage>
</organism>
<gene>
    <name evidence="3" type="ORF">J2S74_000844</name>
</gene>
<protein>
    <submittedName>
        <fullName evidence="3">Xanthine dehydrogenase accessory factor</fullName>
    </submittedName>
</protein>
<accession>A0ABT9ZQF6</accession>
<proteinExistence type="predicted"/>
<dbReference type="InterPro" id="IPR003777">
    <property type="entry name" value="XdhC_CoxI"/>
</dbReference>
<feature type="domain" description="XdhC Rossmann" evidence="2">
    <location>
        <begin position="196"/>
        <end position="333"/>
    </location>
</feature>
<dbReference type="Pfam" id="PF13478">
    <property type="entry name" value="XdhC_C"/>
    <property type="match status" value="1"/>
</dbReference>
<dbReference type="InterPro" id="IPR027051">
    <property type="entry name" value="XdhC_Rossmann_dom"/>
</dbReference>
<dbReference type="InterPro" id="IPR052698">
    <property type="entry name" value="MoCofactor_Util/Proc"/>
</dbReference>
<evidence type="ECO:0000313" key="4">
    <source>
        <dbReference type="Proteomes" id="UP001230005"/>
    </source>
</evidence>
<reference evidence="3 4" key="1">
    <citation type="submission" date="2023-07" db="EMBL/GenBank/DDBJ databases">
        <title>Genomic Encyclopedia of Type Strains, Phase IV (KMG-IV): sequencing the most valuable type-strain genomes for metagenomic binning, comparative biology and taxonomic classification.</title>
        <authorList>
            <person name="Goeker M."/>
        </authorList>
    </citation>
    <scope>NUCLEOTIDE SEQUENCE [LARGE SCALE GENOMIC DNA]</scope>
    <source>
        <strain evidence="3 4">DSM 9768</strain>
    </source>
</reference>
<dbReference type="Pfam" id="PF02625">
    <property type="entry name" value="XdhC_CoxI"/>
    <property type="match status" value="1"/>
</dbReference>
<dbReference type="Gene3D" id="3.40.50.720">
    <property type="entry name" value="NAD(P)-binding Rossmann-like Domain"/>
    <property type="match status" value="1"/>
</dbReference>
<dbReference type="RefSeq" id="WP_307322159.1">
    <property type="nucleotide sequence ID" value="NZ_JAUSUG010000002.1"/>
</dbReference>
<dbReference type="PANTHER" id="PTHR30388">
    <property type="entry name" value="ALDEHYDE OXIDOREDUCTASE MOLYBDENUM COFACTOR ASSEMBLY PROTEIN"/>
    <property type="match status" value="1"/>
</dbReference>
<comment type="caution">
    <text evidence="3">The sequence shown here is derived from an EMBL/GenBank/DDBJ whole genome shotgun (WGS) entry which is preliminary data.</text>
</comment>
<dbReference type="Proteomes" id="UP001230005">
    <property type="component" value="Unassembled WGS sequence"/>
</dbReference>
<evidence type="ECO:0000259" key="1">
    <source>
        <dbReference type="Pfam" id="PF02625"/>
    </source>
</evidence>
<name>A0ABT9ZQF6_9BACI</name>
<evidence type="ECO:0000313" key="3">
    <source>
        <dbReference type="EMBL" id="MDQ0253472.1"/>
    </source>
</evidence>
<dbReference type="EMBL" id="JAUSUG010000002">
    <property type="protein sequence ID" value="MDQ0253472.1"/>
    <property type="molecule type" value="Genomic_DNA"/>
</dbReference>
<feature type="domain" description="XdhC- CoxI" evidence="1">
    <location>
        <begin position="15"/>
        <end position="79"/>
    </location>
</feature>
<sequence length="352" mass="40693">MKEFYNFLKMIQKNAHQSFCIATVIEVIGSAYRHEGAKMLFCNNGQRYGTISGGCLEEDLQVHTEEVLYNKLTKIMTYDLRAEDDIGWGQGAGCNGKVRILLESLQWGPYFETVFSHLEIGKHIISVRKVKEGEISTMPALFFTNGEEVGTLPFAIGRELNTQVMEFIREERPLKYVTFSKDEDYLMERLEGEDFLYIFGAGMDVEPVVRRAAEFSFSPIVIDPRETRCNERNFPNGKELIVEHPERYLASNEIKENSYVLIMNHHFERDRYVLNYLQEMTPPLKYVGILGPRERTKRLLGSTKIPEWLHSPVGVDIHAEGAEEISISILAELIKERNKRRALSRKRKWAML</sequence>
<dbReference type="PANTHER" id="PTHR30388:SF6">
    <property type="entry name" value="XANTHINE DEHYDROGENASE SUBUNIT A-RELATED"/>
    <property type="match status" value="1"/>
</dbReference>